<dbReference type="EMBL" id="JAIWYP010000003">
    <property type="protein sequence ID" value="KAH3855423.1"/>
    <property type="molecule type" value="Genomic_DNA"/>
</dbReference>
<reference evidence="1" key="2">
    <citation type="submission" date="2020-11" db="EMBL/GenBank/DDBJ databases">
        <authorList>
            <person name="McCartney M.A."/>
            <person name="Auch B."/>
            <person name="Kono T."/>
            <person name="Mallez S."/>
            <person name="Becker A."/>
            <person name="Gohl D.M."/>
            <person name="Silverstein K.A.T."/>
            <person name="Koren S."/>
            <person name="Bechman K.B."/>
            <person name="Herman A."/>
            <person name="Abrahante J.E."/>
            <person name="Garbe J."/>
        </authorList>
    </citation>
    <scope>NUCLEOTIDE SEQUENCE</scope>
    <source>
        <strain evidence="1">Duluth1</strain>
        <tissue evidence="1">Whole animal</tissue>
    </source>
</reference>
<sequence length="62" mass="7031">MQNVCQGYDKLKKCNPLTLVSPKRNLPTESGKYFWSFASTLAPLVPLEKRDVFSLDIDQDAL</sequence>
<keyword evidence="2" id="KW-1185">Reference proteome</keyword>
<dbReference type="AlphaFoldDB" id="A0A9D4LCT0"/>
<protein>
    <submittedName>
        <fullName evidence="1">Uncharacterized protein</fullName>
    </submittedName>
</protein>
<name>A0A9D4LCT0_DREPO</name>
<accession>A0A9D4LCT0</accession>
<proteinExistence type="predicted"/>
<dbReference type="Proteomes" id="UP000828390">
    <property type="component" value="Unassembled WGS sequence"/>
</dbReference>
<reference evidence="1" key="1">
    <citation type="journal article" date="2019" name="bioRxiv">
        <title>The Genome of the Zebra Mussel, Dreissena polymorpha: A Resource for Invasive Species Research.</title>
        <authorList>
            <person name="McCartney M.A."/>
            <person name="Auch B."/>
            <person name="Kono T."/>
            <person name="Mallez S."/>
            <person name="Zhang Y."/>
            <person name="Obille A."/>
            <person name="Becker A."/>
            <person name="Abrahante J.E."/>
            <person name="Garbe J."/>
            <person name="Badalamenti J.P."/>
            <person name="Herman A."/>
            <person name="Mangelson H."/>
            <person name="Liachko I."/>
            <person name="Sullivan S."/>
            <person name="Sone E.D."/>
            <person name="Koren S."/>
            <person name="Silverstein K.A.T."/>
            <person name="Beckman K.B."/>
            <person name="Gohl D.M."/>
        </authorList>
    </citation>
    <scope>NUCLEOTIDE SEQUENCE</scope>
    <source>
        <strain evidence="1">Duluth1</strain>
        <tissue evidence="1">Whole animal</tissue>
    </source>
</reference>
<evidence type="ECO:0000313" key="1">
    <source>
        <dbReference type="EMBL" id="KAH3855423.1"/>
    </source>
</evidence>
<gene>
    <name evidence="1" type="ORF">DPMN_097990</name>
</gene>
<evidence type="ECO:0000313" key="2">
    <source>
        <dbReference type="Proteomes" id="UP000828390"/>
    </source>
</evidence>
<comment type="caution">
    <text evidence="1">The sequence shown here is derived from an EMBL/GenBank/DDBJ whole genome shotgun (WGS) entry which is preliminary data.</text>
</comment>
<organism evidence="1 2">
    <name type="scientific">Dreissena polymorpha</name>
    <name type="common">Zebra mussel</name>
    <name type="synonym">Mytilus polymorpha</name>
    <dbReference type="NCBI Taxonomy" id="45954"/>
    <lineage>
        <taxon>Eukaryota</taxon>
        <taxon>Metazoa</taxon>
        <taxon>Spiralia</taxon>
        <taxon>Lophotrochozoa</taxon>
        <taxon>Mollusca</taxon>
        <taxon>Bivalvia</taxon>
        <taxon>Autobranchia</taxon>
        <taxon>Heteroconchia</taxon>
        <taxon>Euheterodonta</taxon>
        <taxon>Imparidentia</taxon>
        <taxon>Neoheterodontei</taxon>
        <taxon>Myida</taxon>
        <taxon>Dreissenoidea</taxon>
        <taxon>Dreissenidae</taxon>
        <taxon>Dreissena</taxon>
    </lineage>
</organism>